<keyword evidence="8" id="KW-1185">Reference proteome</keyword>
<dbReference type="Gene3D" id="1.20.58.340">
    <property type="entry name" value="Magnesium transport protein CorA, transmembrane region"/>
    <property type="match status" value="2"/>
</dbReference>
<organism evidence="7 8">
    <name type="scientific">Clostridium sulfidigenes</name>
    <dbReference type="NCBI Taxonomy" id="318464"/>
    <lineage>
        <taxon>Bacteria</taxon>
        <taxon>Bacillati</taxon>
        <taxon>Bacillota</taxon>
        <taxon>Clostridia</taxon>
        <taxon>Eubacteriales</taxon>
        <taxon>Clostridiaceae</taxon>
        <taxon>Clostridium</taxon>
    </lineage>
</organism>
<dbReference type="Proteomes" id="UP000028542">
    <property type="component" value="Unassembled WGS sequence"/>
</dbReference>
<evidence type="ECO:0000256" key="2">
    <source>
        <dbReference type="ARBA" id="ARBA00009765"/>
    </source>
</evidence>
<dbReference type="CDD" id="cd12827">
    <property type="entry name" value="EcCorA_ZntB-like_u2"/>
    <property type="match status" value="1"/>
</dbReference>
<dbReference type="InterPro" id="IPR002523">
    <property type="entry name" value="MgTranspt_CorA/ZnTranspt_ZntB"/>
</dbReference>
<dbReference type="Gene3D" id="3.30.460.20">
    <property type="entry name" value="CorA soluble domain-like"/>
    <property type="match status" value="1"/>
</dbReference>
<evidence type="ECO:0000256" key="4">
    <source>
        <dbReference type="ARBA" id="ARBA00022989"/>
    </source>
</evidence>
<proteinExistence type="inferred from homology"/>
<evidence type="ECO:0000313" key="7">
    <source>
        <dbReference type="EMBL" id="KEZ84912.1"/>
    </source>
</evidence>
<evidence type="ECO:0000256" key="3">
    <source>
        <dbReference type="ARBA" id="ARBA00022692"/>
    </source>
</evidence>
<name>A0A084J7H8_9CLOT</name>
<dbReference type="PANTHER" id="PTHR47891">
    <property type="entry name" value="TRANSPORTER-RELATED"/>
    <property type="match status" value="1"/>
</dbReference>
<feature type="transmembrane region" description="Helical" evidence="6">
    <location>
        <begin position="288"/>
        <end position="306"/>
    </location>
</feature>
<dbReference type="GO" id="GO:0046873">
    <property type="term" value="F:metal ion transmembrane transporter activity"/>
    <property type="evidence" value="ECO:0007669"/>
    <property type="project" value="InterPro"/>
</dbReference>
<dbReference type="PANTHER" id="PTHR47891:SF2">
    <property type="entry name" value="MAGNESIUM AND COBALT TRANSPORTER"/>
    <property type="match status" value="1"/>
</dbReference>
<comment type="subcellular location">
    <subcellularLocation>
        <location evidence="1">Membrane</location>
        <topology evidence="1">Multi-pass membrane protein</topology>
    </subcellularLocation>
</comment>
<dbReference type="AlphaFoldDB" id="A0A084J7H8"/>
<comment type="similarity">
    <text evidence="2">Belongs to the CorA metal ion transporter (MIT) (TC 1.A.35) family.</text>
</comment>
<dbReference type="InterPro" id="IPR045861">
    <property type="entry name" value="CorA_cytoplasmic_dom"/>
</dbReference>
<dbReference type="SUPFAM" id="SSF144083">
    <property type="entry name" value="Magnesium transport protein CorA, transmembrane region"/>
    <property type="match status" value="1"/>
</dbReference>
<comment type="caution">
    <text evidence="7">The sequence shown here is derived from an EMBL/GenBank/DDBJ whole genome shotgun (WGS) entry which is preliminary data.</text>
</comment>
<dbReference type="RefSeq" id="WP_035135590.1">
    <property type="nucleotide sequence ID" value="NZ_JBQHQR010000005.1"/>
</dbReference>
<evidence type="ECO:0000256" key="6">
    <source>
        <dbReference type="SAM" id="Phobius"/>
    </source>
</evidence>
<keyword evidence="4 6" id="KW-1133">Transmembrane helix</keyword>
<keyword evidence="5 6" id="KW-0472">Membrane</keyword>
<evidence type="ECO:0000256" key="5">
    <source>
        <dbReference type="ARBA" id="ARBA00023136"/>
    </source>
</evidence>
<evidence type="ECO:0000256" key="1">
    <source>
        <dbReference type="ARBA" id="ARBA00004141"/>
    </source>
</evidence>
<protein>
    <submittedName>
        <fullName evidence="7">Magnesium transporter</fullName>
    </submittedName>
</protein>
<reference evidence="7 8" key="1">
    <citation type="submission" date="2014-07" db="EMBL/GenBank/DDBJ databases">
        <title>Draft genome of Clostridium sulfidigenes 113A isolated from sediments associated with methane hydrate from Krishna Godavari basin.</title>
        <authorList>
            <person name="Honkalas V.S."/>
            <person name="Dabir A.P."/>
            <person name="Arora P."/>
            <person name="Dhakephalkar P.K."/>
        </authorList>
    </citation>
    <scope>NUCLEOTIDE SEQUENCE [LARGE SCALE GENOMIC DNA]</scope>
    <source>
        <strain evidence="7 8">113A</strain>
    </source>
</reference>
<dbReference type="InterPro" id="IPR045863">
    <property type="entry name" value="CorA_TM1_TM2"/>
</dbReference>
<accession>A0A084J7H8</accession>
<feature type="transmembrane region" description="Helical" evidence="6">
    <location>
        <begin position="254"/>
        <end position="276"/>
    </location>
</feature>
<dbReference type="STRING" id="318464.IO99_17775"/>
<dbReference type="InterPro" id="IPR047199">
    <property type="entry name" value="CorA-like"/>
</dbReference>
<dbReference type="EMBL" id="JPMD01000053">
    <property type="protein sequence ID" value="KEZ84912.1"/>
    <property type="molecule type" value="Genomic_DNA"/>
</dbReference>
<evidence type="ECO:0000313" key="8">
    <source>
        <dbReference type="Proteomes" id="UP000028542"/>
    </source>
</evidence>
<gene>
    <name evidence="7" type="ORF">IO99_17775</name>
</gene>
<dbReference type="eggNOG" id="COG0598">
    <property type="taxonomic scope" value="Bacteria"/>
</dbReference>
<dbReference type="SUPFAM" id="SSF143865">
    <property type="entry name" value="CorA soluble domain-like"/>
    <property type="match status" value="1"/>
</dbReference>
<dbReference type="GO" id="GO:0016020">
    <property type="term" value="C:membrane"/>
    <property type="evidence" value="ECO:0007669"/>
    <property type="project" value="UniProtKB-SubCell"/>
</dbReference>
<dbReference type="Pfam" id="PF01544">
    <property type="entry name" value="CorA"/>
    <property type="match status" value="1"/>
</dbReference>
<sequence>MITIFKSDTSGRLTEIDSIEHGSWISMINPSDEEVLLITQKLNIPQDFIRAALDEEEGSRIEFENNATLVIIDIPFTEMDDNSLTYDTYPLAIIYTESVIITVCLKNSPVLSDFTIEKISSFYTFKKVRFMLQILYRASNYYLLYLRQINRKSLLVEKTLYKSLKNRELIQLFALQKSLVYFSTSLKSNDLTLEKLLKQEILTKYDEDRDILDDVMIENRQAIEMCSIYSDVLTGTMDVFASIISNNQNQVMKYLTSVTIVISIPTLISGLLGMNVGGIPFFNASDGFLYMCIIVGLITLAVTYYLRKKDMF</sequence>
<keyword evidence="3 6" id="KW-0812">Transmembrane</keyword>